<accession>A0A928VN87</accession>
<dbReference type="AlphaFoldDB" id="A0A928VN87"/>
<dbReference type="EMBL" id="JADEXQ010000011">
    <property type="protein sequence ID" value="MBE9029084.1"/>
    <property type="molecule type" value="Genomic_DNA"/>
</dbReference>
<comment type="caution">
    <text evidence="1">The sequence shown here is derived from an EMBL/GenBank/DDBJ whole genome shotgun (WGS) entry which is preliminary data.</text>
</comment>
<gene>
    <name evidence="1" type="ORF">IQ266_04825</name>
</gene>
<sequence>MSAEYGVLEKARLMSPEQYPGLVDRPLSQRKILLWRSPTFSAAASWSVFQVGQSCWLRRLIWNKHAELVLSGLVNSEPDICGCDCLIDADPVNQLLIELAQLSLQPFPSDVDIGGRDGAQYSLLVGNHMQSCQFNFWDVCLPAGWKPLLAWSEKAIAQFEAVLPVRACRS</sequence>
<protein>
    <submittedName>
        <fullName evidence="1">Uncharacterized protein</fullName>
    </submittedName>
</protein>
<reference evidence="1" key="1">
    <citation type="submission" date="2020-10" db="EMBL/GenBank/DDBJ databases">
        <authorList>
            <person name="Castelo-Branco R."/>
            <person name="Eusebio N."/>
            <person name="Adriana R."/>
            <person name="Vieira A."/>
            <person name="Brugerolle De Fraissinette N."/>
            <person name="Rezende De Castro R."/>
            <person name="Schneider M.P."/>
            <person name="Vasconcelos V."/>
            <person name="Leao P.N."/>
        </authorList>
    </citation>
    <scope>NUCLEOTIDE SEQUENCE</scope>
    <source>
        <strain evidence="1">LEGE 11480</strain>
    </source>
</reference>
<dbReference type="RefSeq" id="WP_264323904.1">
    <property type="nucleotide sequence ID" value="NZ_JADEXQ010000011.1"/>
</dbReference>
<dbReference type="Proteomes" id="UP000625316">
    <property type="component" value="Unassembled WGS sequence"/>
</dbReference>
<keyword evidence="2" id="KW-1185">Reference proteome</keyword>
<evidence type="ECO:0000313" key="1">
    <source>
        <dbReference type="EMBL" id="MBE9029084.1"/>
    </source>
</evidence>
<organism evidence="1 2">
    <name type="scientific">Romeriopsis navalis LEGE 11480</name>
    <dbReference type="NCBI Taxonomy" id="2777977"/>
    <lineage>
        <taxon>Bacteria</taxon>
        <taxon>Bacillati</taxon>
        <taxon>Cyanobacteriota</taxon>
        <taxon>Cyanophyceae</taxon>
        <taxon>Leptolyngbyales</taxon>
        <taxon>Leptolyngbyaceae</taxon>
        <taxon>Romeriopsis</taxon>
        <taxon>Romeriopsis navalis</taxon>
    </lineage>
</organism>
<proteinExistence type="predicted"/>
<name>A0A928VN87_9CYAN</name>
<evidence type="ECO:0000313" key="2">
    <source>
        <dbReference type="Proteomes" id="UP000625316"/>
    </source>
</evidence>